<dbReference type="InterPro" id="IPR007109">
    <property type="entry name" value="Brix"/>
</dbReference>
<evidence type="ECO:0000313" key="8">
    <source>
        <dbReference type="Proteomes" id="UP001445335"/>
    </source>
</evidence>
<dbReference type="PROSITE" id="PS50833">
    <property type="entry name" value="BRIX"/>
    <property type="match status" value="1"/>
</dbReference>
<evidence type="ECO:0000313" key="7">
    <source>
        <dbReference type="EMBL" id="KAK9824979.1"/>
    </source>
</evidence>
<dbReference type="AlphaFoldDB" id="A0AAW1QUU3"/>
<evidence type="ECO:0000256" key="3">
    <source>
        <dbReference type="ARBA" id="ARBA00023242"/>
    </source>
</evidence>
<comment type="similarity">
    <text evidence="2 4">Belongs to the RPF2 family.</text>
</comment>
<keyword evidence="8" id="KW-1185">Reference proteome</keyword>
<dbReference type="GO" id="GO:0000463">
    <property type="term" value="P:maturation of LSU-rRNA from tricistronic rRNA transcript (SSU-rRNA, 5.8S rRNA, LSU-rRNA)"/>
    <property type="evidence" value="ECO:0007669"/>
    <property type="project" value="TreeGrafter"/>
</dbReference>
<evidence type="ECO:0000256" key="2">
    <source>
        <dbReference type="ARBA" id="ARBA00010782"/>
    </source>
</evidence>
<keyword evidence="3 4" id="KW-0539">Nucleus</keyword>
<evidence type="ECO:0000259" key="6">
    <source>
        <dbReference type="PROSITE" id="PS50833"/>
    </source>
</evidence>
<dbReference type="InterPro" id="IPR039770">
    <property type="entry name" value="Rpf2"/>
</dbReference>
<comment type="caution">
    <text evidence="7">The sequence shown here is derived from an EMBL/GenBank/DDBJ whole genome shotgun (WGS) entry which is preliminary data.</text>
</comment>
<sequence>MQAAELQRKLKPRSKRARRILEKREPKLVEDIKKALLLHGGNVSQVTKDVLSDFRKLKGVDAQLFTRRNADVRPFEPGGEASLEFFADKADCGVFCLASHSKKRPHNLTLGRFFDRRLLDLLELGVEKFRPLKAFGAAGTAVQAGNKPCFVFVGEQFDNVPEFKLAKSLLLDMFRGRLVDGINLKGITNVMFVTALDRVLLLRQYAVAMKKSGTKIPRVELREMGPALDLALRRYRAAAPDLEKEALKLPKLGKKKEKNVSADLLDGKVGRIYMPKQDVGGIALHKMKGLKRKRQAAAADGRAASADTRAVSADARSEALVPDGRTKPRKKSKLAAAVAAAVE</sequence>
<feature type="compositionally biased region" description="Low complexity" evidence="5">
    <location>
        <begin position="296"/>
        <end position="310"/>
    </location>
</feature>
<name>A0AAW1QUU3_9CHLO</name>
<organism evidence="7 8">
    <name type="scientific">Elliptochloris bilobata</name>
    <dbReference type="NCBI Taxonomy" id="381761"/>
    <lineage>
        <taxon>Eukaryota</taxon>
        <taxon>Viridiplantae</taxon>
        <taxon>Chlorophyta</taxon>
        <taxon>core chlorophytes</taxon>
        <taxon>Trebouxiophyceae</taxon>
        <taxon>Trebouxiophyceae incertae sedis</taxon>
        <taxon>Elliptochloris clade</taxon>
        <taxon>Elliptochloris</taxon>
    </lineage>
</organism>
<dbReference type="Proteomes" id="UP001445335">
    <property type="component" value="Unassembled WGS sequence"/>
</dbReference>
<proteinExistence type="inferred from homology"/>
<dbReference type="SMART" id="SM00879">
    <property type="entry name" value="Brix"/>
    <property type="match status" value="1"/>
</dbReference>
<protein>
    <recommendedName>
        <fullName evidence="4">Ribosome production factor 2 homolog</fullName>
    </recommendedName>
    <alternativeName>
        <fullName evidence="4">Ribosome biogenesis protein RPF2 homolog</fullName>
    </alternativeName>
</protein>
<dbReference type="Pfam" id="PF04427">
    <property type="entry name" value="Brix"/>
    <property type="match status" value="1"/>
</dbReference>
<dbReference type="EMBL" id="JALJOU010000078">
    <property type="protein sequence ID" value="KAK9824979.1"/>
    <property type="molecule type" value="Genomic_DNA"/>
</dbReference>
<evidence type="ECO:0000256" key="1">
    <source>
        <dbReference type="ARBA" id="ARBA00004604"/>
    </source>
</evidence>
<feature type="region of interest" description="Disordered" evidence="5">
    <location>
        <begin position="295"/>
        <end position="343"/>
    </location>
</feature>
<dbReference type="PANTHER" id="PTHR12728">
    <property type="entry name" value="BRIX DOMAIN CONTAINING PROTEIN"/>
    <property type="match status" value="1"/>
</dbReference>
<accession>A0AAW1QUU3</accession>
<feature type="domain" description="Brix" evidence="6">
    <location>
        <begin position="33"/>
        <end position="241"/>
    </location>
</feature>
<reference evidence="7 8" key="1">
    <citation type="journal article" date="2024" name="Nat. Commun.">
        <title>Phylogenomics reveals the evolutionary origins of lichenization in chlorophyte algae.</title>
        <authorList>
            <person name="Puginier C."/>
            <person name="Libourel C."/>
            <person name="Otte J."/>
            <person name="Skaloud P."/>
            <person name="Haon M."/>
            <person name="Grisel S."/>
            <person name="Petersen M."/>
            <person name="Berrin J.G."/>
            <person name="Delaux P.M."/>
            <person name="Dal Grande F."/>
            <person name="Keller J."/>
        </authorList>
    </citation>
    <scope>NUCLEOTIDE SEQUENCE [LARGE SCALE GENOMIC DNA]</scope>
    <source>
        <strain evidence="7 8">SAG 245.80</strain>
    </source>
</reference>
<dbReference type="GO" id="GO:0005730">
    <property type="term" value="C:nucleolus"/>
    <property type="evidence" value="ECO:0007669"/>
    <property type="project" value="UniProtKB-SubCell"/>
</dbReference>
<comment type="subcellular location">
    <subcellularLocation>
        <location evidence="1 4">Nucleus</location>
        <location evidence="1 4">Nucleolus</location>
    </subcellularLocation>
</comment>
<dbReference type="PANTHER" id="PTHR12728:SF0">
    <property type="entry name" value="RIBOSOME PRODUCTION FACTOR 2 HOMOLOG"/>
    <property type="match status" value="1"/>
</dbReference>
<evidence type="ECO:0000256" key="5">
    <source>
        <dbReference type="SAM" id="MobiDB-lite"/>
    </source>
</evidence>
<evidence type="ECO:0000256" key="4">
    <source>
        <dbReference type="RuleBase" id="RU367086"/>
    </source>
</evidence>
<gene>
    <name evidence="7" type="ORF">WJX81_002634</name>
</gene>
<dbReference type="GO" id="GO:0000027">
    <property type="term" value="P:ribosomal large subunit assembly"/>
    <property type="evidence" value="ECO:0007669"/>
    <property type="project" value="InterPro"/>
</dbReference>
<dbReference type="GO" id="GO:0019843">
    <property type="term" value="F:rRNA binding"/>
    <property type="evidence" value="ECO:0007669"/>
    <property type="project" value="UniProtKB-UniRule"/>
</dbReference>